<protein>
    <submittedName>
        <fullName evidence="2">Uncharacterized protein</fullName>
    </submittedName>
</protein>
<organism evidence="2 3">
    <name type="scientific">Patulibacter brassicae</name>
    <dbReference type="NCBI Taxonomy" id="1705717"/>
    <lineage>
        <taxon>Bacteria</taxon>
        <taxon>Bacillati</taxon>
        <taxon>Actinomycetota</taxon>
        <taxon>Thermoleophilia</taxon>
        <taxon>Solirubrobacterales</taxon>
        <taxon>Patulibacteraceae</taxon>
        <taxon>Patulibacter</taxon>
    </lineage>
</organism>
<accession>A0ABU4VNG1</accession>
<reference evidence="2 3" key="1">
    <citation type="submission" date="2023-11" db="EMBL/GenBank/DDBJ databases">
        <authorList>
            <person name="Xu M."/>
            <person name="Jiang T."/>
        </authorList>
    </citation>
    <scope>NUCLEOTIDE SEQUENCE [LARGE SCALE GENOMIC DNA]</scope>
    <source>
        <strain evidence="2 3">SD</strain>
    </source>
</reference>
<keyword evidence="3" id="KW-1185">Reference proteome</keyword>
<feature type="compositionally biased region" description="Pro residues" evidence="1">
    <location>
        <begin position="85"/>
        <end position="94"/>
    </location>
</feature>
<dbReference type="Proteomes" id="UP001277761">
    <property type="component" value="Unassembled WGS sequence"/>
</dbReference>
<name>A0ABU4VNG1_9ACTN</name>
<comment type="caution">
    <text evidence="2">The sequence shown here is derived from an EMBL/GenBank/DDBJ whole genome shotgun (WGS) entry which is preliminary data.</text>
</comment>
<evidence type="ECO:0000313" key="2">
    <source>
        <dbReference type="EMBL" id="MDX8153387.1"/>
    </source>
</evidence>
<evidence type="ECO:0000256" key="1">
    <source>
        <dbReference type="SAM" id="MobiDB-lite"/>
    </source>
</evidence>
<dbReference type="RefSeq" id="WP_319955538.1">
    <property type="nucleotide sequence ID" value="NZ_JAXAVX010000013.1"/>
</dbReference>
<sequence length="94" mass="9486">MVLCLLPVLLDGLARCIEALHAAPTLALAAPLLLGVPLVHITLARAALASVSTSWRRGTAPALVGGGPAMPVRGGRRLGSTLAVRPPPSAEPTV</sequence>
<proteinExistence type="predicted"/>
<dbReference type="EMBL" id="JAXAVX010000013">
    <property type="protein sequence ID" value="MDX8153387.1"/>
    <property type="molecule type" value="Genomic_DNA"/>
</dbReference>
<gene>
    <name evidence="2" type="ORF">SK069_17445</name>
</gene>
<feature type="region of interest" description="Disordered" evidence="1">
    <location>
        <begin position="66"/>
        <end position="94"/>
    </location>
</feature>
<evidence type="ECO:0000313" key="3">
    <source>
        <dbReference type="Proteomes" id="UP001277761"/>
    </source>
</evidence>